<feature type="domain" description="Disease resistance N-terminal" evidence="6">
    <location>
        <begin position="12"/>
        <end position="97"/>
    </location>
</feature>
<dbReference type="Gene3D" id="3.40.50.300">
    <property type="entry name" value="P-loop containing nucleotide triphosphate hydrolases"/>
    <property type="match status" value="1"/>
</dbReference>
<evidence type="ECO:0000259" key="6">
    <source>
        <dbReference type="Pfam" id="PF18052"/>
    </source>
</evidence>
<dbReference type="InterPro" id="IPR058922">
    <property type="entry name" value="WHD_DRP"/>
</dbReference>
<dbReference type="InterPro" id="IPR044974">
    <property type="entry name" value="Disease_R_plants"/>
</dbReference>
<keyword evidence="1" id="KW-0677">Repeat</keyword>
<evidence type="ECO:0000313" key="9">
    <source>
        <dbReference type="Proteomes" id="UP000596660"/>
    </source>
</evidence>
<evidence type="ECO:0000256" key="2">
    <source>
        <dbReference type="ARBA" id="ARBA00022741"/>
    </source>
</evidence>
<feature type="domain" description="Disease resistance protein winged helix" evidence="7">
    <location>
        <begin position="442"/>
        <end position="490"/>
    </location>
</feature>
<dbReference type="Proteomes" id="UP000596660">
    <property type="component" value="Unplaced"/>
</dbReference>
<dbReference type="Gramene" id="AUR62032719-RA">
    <property type="protein sequence ID" value="AUR62032719-RA:cds"/>
    <property type="gene ID" value="AUR62032719"/>
</dbReference>
<dbReference type="Gene3D" id="1.20.5.4130">
    <property type="match status" value="1"/>
</dbReference>
<evidence type="ECO:0000256" key="3">
    <source>
        <dbReference type="ARBA" id="ARBA00022821"/>
    </source>
</evidence>
<proteinExistence type="predicted"/>
<keyword evidence="2" id="KW-0547">Nucleotide-binding</keyword>
<dbReference type="AlphaFoldDB" id="A0A803MN68"/>
<dbReference type="Pfam" id="PF00931">
    <property type="entry name" value="NB-ARC"/>
    <property type="match status" value="1"/>
</dbReference>
<sequence>MALAIPIPDKLLSFLMEKVVPVLQAETQKFQSVHELLDDIKNEMDIAKDYLKKAEVKVDRTNDQTKEQLKKLSNLRALVFKVEDIIDDYKLLESTHQIGNQQEDGKGCLVGIWKLLDRGSKEVDGFKDKRGIACSIEELGLILRDPGHCPLYKDEEDFVGFKNRQSKVIEKLDLQNKIYGKGQFVLAVWGQPGLGKTTLVQKVYEKENVRKHFSCYAWITATKPYKKMDLLKCLAKQFITSSNAAVVDDESASCLKGLLQDNGVSEVVIVDGLRNYLQKNHPKNRYLVVIDDVSEMEELSKIIKATLVPSCSEGGRILMTTKSERIANYWKTSSSYGEAYNLQVLSEQDAKVLFNKKAFGNQGKCPRKLKSLRDTIVKECDGLPFLIEKVGANFSTTHKWIELYHDFQINPVSPSWSREVLLLSGYHEMPYHLKPCFLYLCMFPKGCKFKRMRIVRLWLAEGFVEAKDHNTREEAAEEYLNELVERGMILKQNVKT</sequence>
<dbReference type="EnsemblPlants" id="AUR62032719-RA">
    <property type="protein sequence ID" value="AUR62032719-RA:cds"/>
    <property type="gene ID" value="AUR62032719"/>
</dbReference>
<dbReference type="SUPFAM" id="SSF52540">
    <property type="entry name" value="P-loop containing nucleoside triphosphate hydrolases"/>
    <property type="match status" value="1"/>
</dbReference>
<reference evidence="8" key="1">
    <citation type="journal article" date="2017" name="Nature">
        <title>The genome of Chenopodium quinoa.</title>
        <authorList>
            <person name="Jarvis D.E."/>
            <person name="Ho Y.S."/>
            <person name="Lightfoot D.J."/>
            <person name="Schmoeckel S.M."/>
            <person name="Li B."/>
            <person name="Borm T.J.A."/>
            <person name="Ohyanagi H."/>
            <person name="Mineta K."/>
            <person name="Michell C.T."/>
            <person name="Saber N."/>
            <person name="Kharbatia N.M."/>
            <person name="Rupper R.R."/>
            <person name="Sharp A.R."/>
            <person name="Dally N."/>
            <person name="Boughton B.A."/>
            <person name="Woo Y.H."/>
            <person name="Gao G."/>
            <person name="Schijlen E.G.W.M."/>
            <person name="Guo X."/>
            <person name="Momin A.A."/>
            <person name="Negrao S."/>
            <person name="Al-Babili S."/>
            <person name="Gehring C."/>
            <person name="Roessner U."/>
            <person name="Jung C."/>
            <person name="Murphy K."/>
            <person name="Arold S.T."/>
            <person name="Gojobori T."/>
            <person name="van der Linden C.G."/>
            <person name="van Loo E.N."/>
            <person name="Jellen E.N."/>
            <person name="Maughan P.J."/>
            <person name="Tester M."/>
        </authorList>
    </citation>
    <scope>NUCLEOTIDE SEQUENCE [LARGE SCALE GENOMIC DNA]</scope>
    <source>
        <strain evidence="8">cv. PI 614886</strain>
    </source>
</reference>
<dbReference type="GO" id="GO:0043531">
    <property type="term" value="F:ADP binding"/>
    <property type="evidence" value="ECO:0007669"/>
    <property type="project" value="InterPro"/>
</dbReference>
<dbReference type="PANTHER" id="PTHR23155:SF1205">
    <property type="entry name" value="DISEASE RESISTANCE PROTEIN RPM1"/>
    <property type="match status" value="1"/>
</dbReference>
<evidence type="ECO:0000259" key="7">
    <source>
        <dbReference type="Pfam" id="PF23559"/>
    </source>
</evidence>
<dbReference type="InterPro" id="IPR027417">
    <property type="entry name" value="P-loop_NTPase"/>
</dbReference>
<name>A0A803MN68_CHEQI</name>
<dbReference type="InterPro" id="IPR042197">
    <property type="entry name" value="Apaf_helical"/>
</dbReference>
<evidence type="ECO:0000256" key="4">
    <source>
        <dbReference type="SAM" id="Coils"/>
    </source>
</evidence>
<dbReference type="InterPro" id="IPR041118">
    <property type="entry name" value="Rx_N"/>
</dbReference>
<dbReference type="PANTHER" id="PTHR23155">
    <property type="entry name" value="DISEASE RESISTANCE PROTEIN RP"/>
    <property type="match status" value="1"/>
</dbReference>
<dbReference type="InterPro" id="IPR002182">
    <property type="entry name" value="NB-ARC"/>
</dbReference>
<feature type="coiled-coil region" evidence="4">
    <location>
        <begin position="37"/>
        <end position="71"/>
    </location>
</feature>
<dbReference type="InterPro" id="IPR036388">
    <property type="entry name" value="WH-like_DNA-bd_sf"/>
</dbReference>
<dbReference type="PRINTS" id="PR00364">
    <property type="entry name" value="DISEASERSIST"/>
</dbReference>
<dbReference type="GO" id="GO:0098542">
    <property type="term" value="P:defense response to other organism"/>
    <property type="evidence" value="ECO:0007669"/>
    <property type="project" value="TreeGrafter"/>
</dbReference>
<evidence type="ECO:0000256" key="1">
    <source>
        <dbReference type="ARBA" id="ARBA00022737"/>
    </source>
</evidence>
<dbReference type="Gene3D" id="1.10.8.430">
    <property type="entry name" value="Helical domain of apoptotic protease-activating factors"/>
    <property type="match status" value="1"/>
</dbReference>
<reference evidence="8" key="2">
    <citation type="submission" date="2021-03" db="UniProtKB">
        <authorList>
            <consortium name="EnsemblPlants"/>
        </authorList>
    </citation>
    <scope>IDENTIFICATION</scope>
</reference>
<dbReference type="Pfam" id="PF18052">
    <property type="entry name" value="Rx_N"/>
    <property type="match status" value="1"/>
</dbReference>
<accession>A0A803MN68</accession>
<keyword evidence="3" id="KW-0611">Plant defense</keyword>
<organism evidence="8 9">
    <name type="scientific">Chenopodium quinoa</name>
    <name type="common">Quinoa</name>
    <dbReference type="NCBI Taxonomy" id="63459"/>
    <lineage>
        <taxon>Eukaryota</taxon>
        <taxon>Viridiplantae</taxon>
        <taxon>Streptophyta</taxon>
        <taxon>Embryophyta</taxon>
        <taxon>Tracheophyta</taxon>
        <taxon>Spermatophyta</taxon>
        <taxon>Magnoliopsida</taxon>
        <taxon>eudicotyledons</taxon>
        <taxon>Gunneridae</taxon>
        <taxon>Pentapetalae</taxon>
        <taxon>Caryophyllales</taxon>
        <taxon>Chenopodiaceae</taxon>
        <taxon>Chenopodioideae</taxon>
        <taxon>Atripliceae</taxon>
        <taxon>Chenopodium</taxon>
    </lineage>
</organism>
<feature type="domain" description="NB-ARC" evidence="5">
    <location>
        <begin position="166"/>
        <end position="362"/>
    </location>
</feature>
<protein>
    <submittedName>
        <fullName evidence="8">Uncharacterized protein</fullName>
    </submittedName>
</protein>
<dbReference type="Pfam" id="PF23559">
    <property type="entry name" value="WHD_DRP"/>
    <property type="match status" value="1"/>
</dbReference>
<keyword evidence="9" id="KW-1185">Reference proteome</keyword>
<dbReference type="Gene3D" id="1.10.10.10">
    <property type="entry name" value="Winged helix-like DNA-binding domain superfamily/Winged helix DNA-binding domain"/>
    <property type="match status" value="1"/>
</dbReference>
<evidence type="ECO:0000313" key="8">
    <source>
        <dbReference type="EnsemblPlants" id="AUR62032719-RA:cds"/>
    </source>
</evidence>
<evidence type="ECO:0000259" key="5">
    <source>
        <dbReference type="Pfam" id="PF00931"/>
    </source>
</evidence>
<keyword evidence="4" id="KW-0175">Coiled coil</keyword>